<accession>A0A2T6C1F9</accession>
<keyword evidence="2" id="KW-1185">Reference proteome</keyword>
<dbReference type="GO" id="GO:0003824">
    <property type="term" value="F:catalytic activity"/>
    <property type="evidence" value="ECO:0007669"/>
    <property type="project" value="InterPro"/>
</dbReference>
<dbReference type="InterPro" id="IPR036648">
    <property type="entry name" value="CN_Hdrase_a/SCN_Hdrase_g_sf"/>
</dbReference>
<name>A0A2T6C1F9_9FLAO</name>
<evidence type="ECO:0000313" key="2">
    <source>
        <dbReference type="Proteomes" id="UP000244090"/>
    </source>
</evidence>
<dbReference type="RefSeq" id="WP_108114365.1">
    <property type="nucleotide sequence ID" value="NZ_QBKT01000003.1"/>
</dbReference>
<dbReference type="NCBIfam" id="TIGR03793">
    <property type="entry name" value="leader_NHLP"/>
    <property type="match status" value="1"/>
</dbReference>
<dbReference type="SUPFAM" id="SSF56209">
    <property type="entry name" value="Nitrile hydratase alpha chain"/>
    <property type="match status" value="1"/>
</dbReference>
<dbReference type="OrthoDB" id="1275056at2"/>
<comment type="caution">
    <text evidence="1">The sequence shown here is derived from an EMBL/GenBank/DDBJ whole genome shotgun (WGS) entry which is preliminary data.</text>
</comment>
<dbReference type="Proteomes" id="UP000244090">
    <property type="component" value="Unassembled WGS sequence"/>
</dbReference>
<dbReference type="AlphaFoldDB" id="A0A2T6C1F9"/>
<proteinExistence type="predicted"/>
<dbReference type="EMBL" id="QBKT01000003">
    <property type="protein sequence ID" value="PTX62153.1"/>
    <property type="molecule type" value="Genomic_DNA"/>
</dbReference>
<dbReference type="GO" id="GO:0046914">
    <property type="term" value="F:transition metal ion binding"/>
    <property type="evidence" value="ECO:0007669"/>
    <property type="project" value="InterPro"/>
</dbReference>
<dbReference type="Gene3D" id="3.90.330.10">
    <property type="entry name" value="Nitrile hydratase alpha /Thiocyanate hydrolase gamma"/>
    <property type="match status" value="1"/>
</dbReference>
<protein>
    <submittedName>
        <fullName evidence="1">Putative ribosomally synthesized peptide</fullName>
    </submittedName>
</protein>
<dbReference type="InterPro" id="IPR022513">
    <property type="entry name" value="TOMM_pelo"/>
</dbReference>
<sequence>MKPTSSQQKSQELLEKIIHKAWSDDAFKAALIANPLDAIEKATGERVQLPEGKTLIVRDQTSQEKIYVNIPAEPNMEDMELSEEQLEVVAGGGIIWPAYVMLPILPTPTNPSKDGRIS</sequence>
<organism evidence="1 2">
    <name type="scientific">Kordia periserrulae</name>
    <dbReference type="NCBI Taxonomy" id="701523"/>
    <lineage>
        <taxon>Bacteria</taxon>
        <taxon>Pseudomonadati</taxon>
        <taxon>Bacteroidota</taxon>
        <taxon>Flavobacteriia</taxon>
        <taxon>Flavobacteriales</taxon>
        <taxon>Flavobacteriaceae</taxon>
        <taxon>Kordia</taxon>
    </lineage>
</organism>
<gene>
    <name evidence="1" type="ORF">C8N46_103251</name>
</gene>
<reference evidence="1 2" key="1">
    <citation type="submission" date="2018-04" db="EMBL/GenBank/DDBJ databases">
        <title>Genomic Encyclopedia of Archaeal and Bacterial Type Strains, Phase II (KMG-II): from individual species to whole genera.</title>
        <authorList>
            <person name="Goeker M."/>
        </authorList>
    </citation>
    <scope>NUCLEOTIDE SEQUENCE [LARGE SCALE GENOMIC DNA]</scope>
    <source>
        <strain evidence="1 2">DSM 25731</strain>
    </source>
</reference>
<evidence type="ECO:0000313" key="1">
    <source>
        <dbReference type="EMBL" id="PTX62153.1"/>
    </source>
</evidence>